<dbReference type="EMBL" id="VOLR01000009">
    <property type="protein sequence ID" value="TWX60335.1"/>
    <property type="molecule type" value="Genomic_DNA"/>
</dbReference>
<dbReference type="PROSITE" id="PS51257">
    <property type="entry name" value="PROKAR_LIPOPROTEIN"/>
    <property type="match status" value="1"/>
</dbReference>
<dbReference type="AlphaFoldDB" id="A0A5C6QMY5"/>
<feature type="signal peptide" evidence="1">
    <location>
        <begin position="1"/>
        <end position="26"/>
    </location>
</feature>
<comment type="caution">
    <text evidence="3">The sequence shown here is derived from an EMBL/GenBank/DDBJ whole genome shotgun (WGS) entry which is preliminary data.</text>
</comment>
<dbReference type="RefSeq" id="WP_146799252.1">
    <property type="nucleotide sequence ID" value="NZ_VOLP01000010.1"/>
</dbReference>
<sequence length="230" mass="25479">MKITEGITLKKTLIILMSLFVVASCAKTPKQYNFGQLGEYYWNNTSLSNLSSSHFETEFAKNKGSCQVEENKLAIPEPDCYLPAKNECSGLTGARLGMCYSSPALKCDYTAVSLAKKARETIFSTCMQKSGWQMEWKPGTGEDITGGVFEYVAADNVNEYFIKQHSSSHIGSKYKAVVRIQSIEKNQKSHQGVYVFDVSNNTLKIDNTEPVLVNKGSAADTLLTIIKQLI</sequence>
<keyword evidence="1" id="KW-0732">Signal</keyword>
<name>A0A5C6QMY5_9GAMM</name>
<proteinExistence type="predicted"/>
<gene>
    <name evidence="2" type="ORF">ESZ26_08170</name>
    <name evidence="3" type="ORF">ESZ27_04860</name>
</gene>
<evidence type="ECO:0000313" key="5">
    <source>
        <dbReference type="Proteomes" id="UP000321917"/>
    </source>
</evidence>
<feature type="chain" id="PRO_5022832041" evidence="1">
    <location>
        <begin position="27"/>
        <end position="230"/>
    </location>
</feature>
<reference evidence="3 5" key="1">
    <citation type="submission" date="2019-07" db="EMBL/GenBank/DDBJ databases">
        <title>Genomes of sea-ice associated Colwellia species.</title>
        <authorList>
            <person name="Bowman J.P."/>
        </authorList>
    </citation>
    <scope>NUCLEOTIDE SEQUENCE [LARGE SCALE GENOMIC DNA]</scope>
    <source>
        <strain evidence="2 4">ACAM 607</strain>
        <strain evidence="3 5">IC036</strain>
    </source>
</reference>
<dbReference type="Proteomes" id="UP000321917">
    <property type="component" value="Unassembled WGS sequence"/>
</dbReference>
<accession>A0A5C6QMY5</accession>
<dbReference type="Proteomes" id="UP000321525">
    <property type="component" value="Unassembled WGS sequence"/>
</dbReference>
<protein>
    <submittedName>
        <fullName evidence="3">Uncharacterized protein</fullName>
    </submittedName>
</protein>
<keyword evidence="4" id="KW-1185">Reference proteome</keyword>
<organism evidence="3 5">
    <name type="scientific">Colwellia hornerae</name>
    <dbReference type="NCBI Taxonomy" id="89402"/>
    <lineage>
        <taxon>Bacteria</taxon>
        <taxon>Pseudomonadati</taxon>
        <taxon>Pseudomonadota</taxon>
        <taxon>Gammaproteobacteria</taxon>
        <taxon>Alteromonadales</taxon>
        <taxon>Colwelliaceae</taxon>
        <taxon>Colwellia</taxon>
    </lineage>
</organism>
<evidence type="ECO:0000313" key="3">
    <source>
        <dbReference type="EMBL" id="TWX70091.1"/>
    </source>
</evidence>
<evidence type="ECO:0000313" key="4">
    <source>
        <dbReference type="Proteomes" id="UP000321525"/>
    </source>
</evidence>
<evidence type="ECO:0000313" key="2">
    <source>
        <dbReference type="EMBL" id="TWX60335.1"/>
    </source>
</evidence>
<dbReference type="EMBL" id="VOLQ01000006">
    <property type="protein sequence ID" value="TWX70091.1"/>
    <property type="molecule type" value="Genomic_DNA"/>
</dbReference>
<evidence type="ECO:0000256" key="1">
    <source>
        <dbReference type="SAM" id="SignalP"/>
    </source>
</evidence>